<keyword evidence="3" id="KW-1185">Reference proteome</keyword>
<name>A0A1B2HMT6_9PSEU</name>
<protein>
    <submittedName>
        <fullName evidence="2">Uncharacterized protein</fullName>
    </submittedName>
</protein>
<dbReference type="EMBL" id="CP016793">
    <property type="protein sequence ID" value="ANZ39015.1"/>
    <property type="molecule type" value="Genomic_DNA"/>
</dbReference>
<dbReference type="Proteomes" id="UP000093053">
    <property type="component" value="Chromosome"/>
</dbReference>
<organism evidence="2 3">
    <name type="scientific">Lentzea guizhouensis</name>
    <dbReference type="NCBI Taxonomy" id="1586287"/>
    <lineage>
        <taxon>Bacteria</taxon>
        <taxon>Bacillati</taxon>
        <taxon>Actinomycetota</taxon>
        <taxon>Actinomycetes</taxon>
        <taxon>Pseudonocardiales</taxon>
        <taxon>Pseudonocardiaceae</taxon>
        <taxon>Lentzea</taxon>
    </lineage>
</organism>
<sequence length="101" mass="10215">MTGWVVRRVGWCGGGPGLRGGGLGGAAAGRSSHTWPISSPSSVIAATDDHGPAGSGARVPPGDIRTTFPVLCNRMPATHSASPADARASAGRSTRRRIRVS</sequence>
<proteinExistence type="predicted"/>
<evidence type="ECO:0000313" key="3">
    <source>
        <dbReference type="Proteomes" id="UP000093053"/>
    </source>
</evidence>
<dbReference type="STRING" id="1586287.BBK82_26030"/>
<evidence type="ECO:0000256" key="1">
    <source>
        <dbReference type="SAM" id="MobiDB-lite"/>
    </source>
</evidence>
<evidence type="ECO:0000313" key="2">
    <source>
        <dbReference type="EMBL" id="ANZ39015.1"/>
    </source>
</evidence>
<feature type="compositionally biased region" description="Low complexity" evidence="1">
    <location>
        <begin position="28"/>
        <end position="42"/>
    </location>
</feature>
<reference evidence="2 3" key="1">
    <citation type="submission" date="2016-07" db="EMBL/GenBank/DDBJ databases">
        <title>Complete genome sequence of the Lentzea guizhouensis DHS C013.</title>
        <authorList>
            <person name="Cao C."/>
        </authorList>
    </citation>
    <scope>NUCLEOTIDE SEQUENCE [LARGE SCALE GENOMIC DNA]</scope>
    <source>
        <strain evidence="2 3">DHS C013</strain>
    </source>
</reference>
<dbReference type="AlphaFoldDB" id="A0A1B2HMT6"/>
<feature type="region of interest" description="Disordered" evidence="1">
    <location>
        <begin position="23"/>
        <end position="101"/>
    </location>
</feature>
<gene>
    <name evidence="2" type="ORF">BBK82_26030</name>
</gene>
<dbReference type="KEGG" id="led:BBK82_26030"/>
<accession>A0A1B2HMT6</accession>